<protein>
    <submittedName>
        <fullName evidence="2">Tudor domain-containing protein</fullName>
    </submittedName>
</protein>
<accession>A0A914ZXM3</accession>
<keyword evidence="1" id="KW-1185">Reference proteome</keyword>
<dbReference type="InterPro" id="IPR035437">
    <property type="entry name" value="SNase_OB-fold_sf"/>
</dbReference>
<dbReference type="Gene3D" id="2.40.50.90">
    <property type="match status" value="1"/>
</dbReference>
<dbReference type="Gene3D" id="2.30.30.140">
    <property type="match status" value="1"/>
</dbReference>
<reference evidence="2" key="1">
    <citation type="submission" date="2022-11" db="UniProtKB">
        <authorList>
            <consortium name="WormBaseParasite"/>
        </authorList>
    </citation>
    <scope>IDENTIFICATION</scope>
</reference>
<evidence type="ECO:0000313" key="1">
    <source>
        <dbReference type="Proteomes" id="UP000887569"/>
    </source>
</evidence>
<dbReference type="AlphaFoldDB" id="A0A914ZXM3"/>
<proteinExistence type="predicted"/>
<sequence>MKYTMVQVTVVFSSIESNDYRDHLKVCMVGLYSSGDSLGDSIAHMLARHCKGVVYDREMCDGVAQKLYPVVTNGRSLKICHCQLIQAEQWRNRFPRKSNRKPSRPEEQCVAYDQSRVDRQIKVVDTDWLSAEGYLNEGECLVNVEGRCTISPYEFYVRPLLVRRSEDPTAEGEEDTESVDVGIKQMEAMVEANDELMKFTEELTDFYGHPKHRKPIDVQRVKNALAGGVNAYGMVEICGEIAHYVGRWQRVEIIALKAIDEMEEYNCLVRFLDSGGTDERPLSGIIEICARHCRRPPFCLQMCLHGVKPTQGHEWSFEALNYFFHELREDSPVSLKIIGMPNRKKKSELSYDSAAYRRANVIFVSDIKVLDGYSESLDISLVREGYAVWAADSPIGQPLG</sequence>
<name>A0A914ZXM3_PARUN</name>
<dbReference type="WBParaSite" id="PgB28_g014_t01">
    <property type="protein sequence ID" value="PgB28_g014_t01"/>
    <property type="gene ID" value="PgB28_g014"/>
</dbReference>
<dbReference type="SUPFAM" id="SSF63748">
    <property type="entry name" value="Tudor/PWWP/MBT"/>
    <property type="match status" value="1"/>
</dbReference>
<dbReference type="Proteomes" id="UP000887569">
    <property type="component" value="Unplaced"/>
</dbReference>
<evidence type="ECO:0000313" key="2">
    <source>
        <dbReference type="WBParaSite" id="PgB28_g014_t01"/>
    </source>
</evidence>
<organism evidence="1 2">
    <name type="scientific">Parascaris univalens</name>
    <name type="common">Nematode worm</name>
    <dbReference type="NCBI Taxonomy" id="6257"/>
    <lineage>
        <taxon>Eukaryota</taxon>
        <taxon>Metazoa</taxon>
        <taxon>Ecdysozoa</taxon>
        <taxon>Nematoda</taxon>
        <taxon>Chromadorea</taxon>
        <taxon>Rhabditida</taxon>
        <taxon>Spirurina</taxon>
        <taxon>Ascaridomorpha</taxon>
        <taxon>Ascaridoidea</taxon>
        <taxon>Ascarididae</taxon>
        <taxon>Parascaris</taxon>
    </lineage>
</organism>